<keyword evidence="6" id="KW-0732">Signal</keyword>
<comment type="caution">
    <text evidence="8">The sequence shown here is derived from an EMBL/GenBank/DDBJ whole genome shotgun (WGS) entry which is preliminary data.</text>
</comment>
<feature type="domain" description="OmpA-like" evidence="7">
    <location>
        <begin position="430"/>
        <end position="546"/>
    </location>
</feature>
<evidence type="ECO:0000256" key="2">
    <source>
        <dbReference type="ARBA" id="ARBA00023136"/>
    </source>
</evidence>
<dbReference type="RefSeq" id="WP_338223258.1">
    <property type="nucleotide sequence ID" value="NZ_BTPD01000003.1"/>
</dbReference>
<gene>
    <name evidence="8" type="ORF">Aconfl_11500</name>
</gene>
<keyword evidence="9" id="KW-1185">Reference proteome</keyword>
<evidence type="ECO:0000313" key="9">
    <source>
        <dbReference type="Proteomes" id="UP001338309"/>
    </source>
</evidence>
<evidence type="ECO:0000256" key="3">
    <source>
        <dbReference type="ARBA" id="ARBA00023237"/>
    </source>
</evidence>
<dbReference type="PRINTS" id="PR01021">
    <property type="entry name" value="OMPADOMAIN"/>
</dbReference>
<dbReference type="SUPFAM" id="SSF103088">
    <property type="entry name" value="OmpA-like"/>
    <property type="match status" value="1"/>
</dbReference>
<evidence type="ECO:0000259" key="7">
    <source>
        <dbReference type="PROSITE" id="PS51123"/>
    </source>
</evidence>
<dbReference type="PANTHER" id="PTHR30329">
    <property type="entry name" value="STATOR ELEMENT OF FLAGELLAR MOTOR COMPLEX"/>
    <property type="match status" value="1"/>
</dbReference>
<keyword evidence="2 4" id="KW-0472">Membrane</keyword>
<dbReference type="InterPro" id="IPR050330">
    <property type="entry name" value="Bact_OuterMem_StrucFunc"/>
</dbReference>
<dbReference type="Pfam" id="PF00691">
    <property type="entry name" value="OmpA"/>
    <property type="match status" value="1"/>
</dbReference>
<dbReference type="InterPro" id="IPR036737">
    <property type="entry name" value="OmpA-like_sf"/>
</dbReference>
<dbReference type="EMBL" id="BTPD01000003">
    <property type="protein sequence ID" value="GMQ28507.1"/>
    <property type="molecule type" value="Genomic_DNA"/>
</dbReference>
<dbReference type="CDD" id="cd07185">
    <property type="entry name" value="OmpA_C-like"/>
    <property type="match status" value="1"/>
</dbReference>
<name>A0ABQ6PNX0_9BACT</name>
<dbReference type="InterPro" id="IPR006664">
    <property type="entry name" value="OMP_bac"/>
</dbReference>
<accession>A0ABQ6PNX0</accession>
<evidence type="ECO:0000256" key="6">
    <source>
        <dbReference type="SAM" id="SignalP"/>
    </source>
</evidence>
<protein>
    <recommendedName>
        <fullName evidence="7">OmpA-like domain-containing protein</fullName>
    </recommendedName>
</protein>
<organism evidence="8 9">
    <name type="scientific">Algoriphagus confluentis</name>
    <dbReference type="NCBI Taxonomy" id="1697556"/>
    <lineage>
        <taxon>Bacteria</taxon>
        <taxon>Pseudomonadati</taxon>
        <taxon>Bacteroidota</taxon>
        <taxon>Cytophagia</taxon>
        <taxon>Cytophagales</taxon>
        <taxon>Cyclobacteriaceae</taxon>
        <taxon>Algoriphagus</taxon>
    </lineage>
</organism>
<evidence type="ECO:0000256" key="4">
    <source>
        <dbReference type="PROSITE-ProRule" id="PRU00473"/>
    </source>
</evidence>
<dbReference type="PANTHER" id="PTHR30329:SF21">
    <property type="entry name" value="LIPOPROTEIN YIAD-RELATED"/>
    <property type="match status" value="1"/>
</dbReference>
<keyword evidence="3" id="KW-0998">Cell outer membrane</keyword>
<evidence type="ECO:0000256" key="1">
    <source>
        <dbReference type="ARBA" id="ARBA00004442"/>
    </source>
</evidence>
<reference evidence="8 9" key="1">
    <citation type="submission" date="2023-08" db="EMBL/GenBank/DDBJ databases">
        <title>Draft genome sequence of Algoriphagus confluentis.</title>
        <authorList>
            <person name="Takatani N."/>
            <person name="Hosokawa M."/>
            <person name="Sawabe T."/>
        </authorList>
    </citation>
    <scope>NUCLEOTIDE SEQUENCE [LARGE SCALE GENOMIC DNA]</scope>
    <source>
        <strain evidence="8 9">NBRC 111222</strain>
    </source>
</reference>
<feature type="region of interest" description="Disordered" evidence="5">
    <location>
        <begin position="327"/>
        <end position="347"/>
    </location>
</feature>
<sequence>MKKSYINLLKASSLVCLAFCFYFPIQAQDIRSLSGANSPNDDSNPVWIGDNTLLFTRAFHPQNVGGVQDPGDIWMTIKKATGEWDEAVHRPDLSTAGYDLALGLEDYLTLLVLRTESGRNSIHQYTKFGKDWNYLREVNFPFLAQLSGPITGRVASGGNLLFLSGNTSSGFGNEDLYLSRKTGPVQWSDFVSLGPQVNGKGQEVSPYFDPVTGRLYFSSNSHPGASGKDILISKKMGDSWDSWSIPVKWEQISSKGSDISVTFLEGEEVVWSSTLSSDGYADLLTFSVPVPLLIPEEFPAPVEAATIRNEERKDAVGKVSDSSLVAITSSETPKKTEAEDGENTTNEVKKAEVPLEWTVLDNKTKFPLEFQLEGQKGTNLEILDPTLLLSELVNDKITGLKISAKGYFPKYLGINELPENGRILVTLIKAEAGSIVLLDKVNFKRGTSELEEGETEIILADLAVFLVENPEIVLRINGHTDNVGDPGLNKQLSLERAGSVRDFLVSKGVEFENLRISGWGGTRPIASNVTEAGRAKNRRVELVVEK</sequence>
<dbReference type="Proteomes" id="UP001338309">
    <property type="component" value="Unassembled WGS sequence"/>
</dbReference>
<evidence type="ECO:0000313" key="8">
    <source>
        <dbReference type="EMBL" id="GMQ28507.1"/>
    </source>
</evidence>
<comment type="subcellular location">
    <subcellularLocation>
        <location evidence="1">Cell outer membrane</location>
    </subcellularLocation>
</comment>
<dbReference type="PROSITE" id="PS51123">
    <property type="entry name" value="OMPA_2"/>
    <property type="match status" value="1"/>
</dbReference>
<feature type="signal peptide" evidence="6">
    <location>
        <begin position="1"/>
        <end position="27"/>
    </location>
</feature>
<proteinExistence type="predicted"/>
<evidence type="ECO:0000256" key="5">
    <source>
        <dbReference type="SAM" id="MobiDB-lite"/>
    </source>
</evidence>
<dbReference type="InterPro" id="IPR006665">
    <property type="entry name" value="OmpA-like"/>
</dbReference>
<feature type="chain" id="PRO_5046187670" description="OmpA-like domain-containing protein" evidence="6">
    <location>
        <begin position="28"/>
        <end position="546"/>
    </location>
</feature>
<dbReference type="Gene3D" id="3.30.1330.60">
    <property type="entry name" value="OmpA-like domain"/>
    <property type="match status" value="1"/>
</dbReference>